<reference evidence="2 3" key="1">
    <citation type="submission" date="2022-11" db="EMBL/GenBank/DDBJ databases">
        <title>Minimal conservation of predation-associated metabolite biosynthetic gene clusters underscores biosynthetic potential of Myxococcota including descriptions for ten novel species: Archangium lansinium sp. nov., Myxococcus landrumus sp. nov., Nannocystis bai.</title>
        <authorList>
            <person name="Ahearne A."/>
            <person name="Stevens C."/>
            <person name="Phillips K."/>
        </authorList>
    </citation>
    <scope>NUCLEOTIDE SEQUENCE [LARGE SCALE GENOMIC DNA]</scope>
    <source>
        <strain evidence="2 3">MIWBW</strain>
    </source>
</reference>
<comment type="caution">
    <text evidence="2">The sequence shown here is derived from an EMBL/GenBank/DDBJ whole genome shotgun (WGS) entry which is preliminary data.</text>
</comment>
<name>A0ABT3ZXK1_9BACT</name>
<accession>A0ABT3ZXK1</accession>
<evidence type="ECO:0008006" key="4">
    <source>
        <dbReference type="Google" id="ProtNLM"/>
    </source>
</evidence>
<protein>
    <recommendedName>
        <fullName evidence="4">Peptidase S1 domain-containing protein</fullName>
    </recommendedName>
</protein>
<proteinExistence type="predicted"/>
<sequence length="368" mass="37710">MRHLRFCLVILSLLTTPAIAANYFTGAERDAALAAVELLKPIQARSQAKILSVPGVFGLGIGLDRTTGRFVFQAFVDKSKPLPTLPPALEGVPLRVVRDTPPVAVDGGSACMPCHANQLVLPVEMGNSGRPVAAGSSCGSCTMGFKACEPQTGNTVWVTAAHCATDATLCPGTAPVGTASYHSSPGDAFFQCNLTTNVGSVSLQAPPVPNGTVDAVSVVSDVSLTFPSVRDIGGLAVTTGTPLLGDDVQKSGRTTGKTTGSVDATNTAVMISYNCGAITLNQQVRIVDTTGDIFCTGGDSGSGVFDMGSPAQVVGLLVARNAAGTTCWANTASNVLSALGACRRIAEKRLLHTNHSGVFESHYPSCSG</sequence>
<dbReference type="SUPFAM" id="SSF50494">
    <property type="entry name" value="Trypsin-like serine proteases"/>
    <property type="match status" value="1"/>
</dbReference>
<dbReference type="Gene3D" id="2.40.10.10">
    <property type="entry name" value="Trypsin-like serine proteases"/>
    <property type="match status" value="2"/>
</dbReference>
<dbReference type="InterPro" id="IPR018114">
    <property type="entry name" value="TRYPSIN_HIS"/>
</dbReference>
<keyword evidence="3" id="KW-1185">Reference proteome</keyword>
<gene>
    <name evidence="2" type="ORF">OV287_06390</name>
</gene>
<dbReference type="PROSITE" id="PS00134">
    <property type="entry name" value="TRYPSIN_HIS"/>
    <property type="match status" value="1"/>
</dbReference>
<evidence type="ECO:0000256" key="1">
    <source>
        <dbReference type="SAM" id="SignalP"/>
    </source>
</evidence>
<evidence type="ECO:0000313" key="2">
    <source>
        <dbReference type="EMBL" id="MCY1074108.1"/>
    </source>
</evidence>
<organism evidence="2 3">
    <name type="scientific">Archangium lansingense</name>
    <dbReference type="NCBI Taxonomy" id="2995310"/>
    <lineage>
        <taxon>Bacteria</taxon>
        <taxon>Pseudomonadati</taxon>
        <taxon>Myxococcota</taxon>
        <taxon>Myxococcia</taxon>
        <taxon>Myxococcales</taxon>
        <taxon>Cystobacterineae</taxon>
        <taxon>Archangiaceae</taxon>
        <taxon>Archangium</taxon>
    </lineage>
</organism>
<keyword evidence="1" id="KW-0732">Signal</keyword>
<dbReference type="InterPro" id="IPR043504">
    <property type="entry name" value="Peptidase_S1_PA_chymotrypsin"/>
</dbReference>
<dbReference type="Proteomes" id="UP001207654">
    <property type="component" value="Unassembled WGS sequence"/>
</dbReference>
<dbReference type="EMBL" id="JAPNKA010000001">
    <property type="protein sequence ID" value="MCY1074108.1"/>
    <property type="molecule type" value="Genomic_DNA"/>
</dbReference>
<dbReference type="InterPro" id="IPR009003">
    <property type="entry name" value="Peptidase_S1_PA"/>
</dbReference>
<feature type="chain" id="PRO_5047176329" description="Peptidase S1 domain-containing protein" evidence="1">
    <location>
        <begin position="21"/>
        <end position="368"/>
    </location>
</feature>
<evidence type="ECO:0000313" key="3">
    <source>
        <dbReference type="Proteomes" id="UP001207654"/>
    </source>
</evidence>
<dbReference type="RefSeq" id="WP_267533089.1">
    <property type="nucleotide sequence ID" value="NZ_JAPNKA010000001.1"/>
</dbReference>
<feature type="signal peptide" evidence="1">
    <location>
        <begin position="1"/>
        <end position="20"/>
    </location>
</feature>